<accession>A0A264W3J4</accession>
<keyword evidence="5" id="KW-1185">Reference proteome</keyword>
<feature type="transmembrane region" description="Helical" evidence="2">
    <location>
        <begin position="7"/>
        <end position="28"/>
    </location>
</feature>
<dbReference type="Pfam" id="PF13559">
    <property type="entry name" value="DUF4129"/>
    <property type="match status" value="1"/>
</dbReference>
<feature type="transmembrane region" description="Helical" evidence="2">
    <location>
        <begin position="195"/>
        <end position="212"/>
    </location>
</feature>
<feature type="compositionally biased region" description="Acidic residues" evidence="1">
    <location>
        <begin position="567"/>
        <end position="579"/>
    </location>
</feature>
<keyword evidence="2" id="KW-0472">Membrane</keyword>
<protein>
    <recommendedName>
        <fullName evidence="3">Transglutaminase-like domain-containing protein</fullName>
    </recommendedName>
</protein>
<dbReference type="Proteomes" id="UP000217065">
    <property type="component" value="Unassembled WGS sequence"/>
</dbReference>
<gene>
    <name evidence="4" type="ORF">CF394_07275</name>
</gene>
<feature type="domain" description="Transglutaminase-like" evidence="3">
    <location>
        <begin position="468"/>
        <end position="542"/>
    </location>
</feature>
<name>A0A264W3J4_9BACL</name>
<dbReference type="EMBL" id="NOKQ01000201">
    <property type="protein sequence ID" value="OZS78178.1"/>
    <property type="molecule type" value="Genomic_DNA"/>
</dbReference>
<feature type="transmembrane region" description="Helical" evidence="2">
    <location>
        <begin position="604"/>
        <end position="621"/>
    </location>
</feature>
<dbReference type="SMART" id="SM00460">
    <property type="entry name" value="TGc"/>
    <property type="match status" value="1"/>
</dbReference>
<dbReference type="OrthoDB" id="9804872at2"/>
<organism evidence="4 5">
    <name type="scientific">Tetzosporium hominis</name>
    <dbReference type="NCBI Taxonomy" id="2020506"/>
    <lineage>
        <taxon>Bacteria</taxon>
        <taxon>Bacillati</taxon>
        <taxon>Bacillota</taxon>
        <taxon>Bacilli</taxon>
        <taxon>Bacillales</taxon>
        <taxon>Caryophanaceae</taxon>
        <taxon>Tetzosporium</taxon>
    </lineage>
</organism>
<dbReference type="PANTHER" id="PTHR42736">
    <property type="entry name" value="PROTEIN-GLUTAMINE GAMMA-GLUTAMYLTRANSFERASE"/>
    <property type="match status" value="1"/>
</dbReference>
<feature type="transmembrane region" description="Helical" evidence="2">
    <location>
        <begin position="112"/>
        <end position="132"/>
    </location>
</feature>
<evidence type="ECO:0000256" key="2">
    <source>
        <dbReference type="SAM" id="Phobius"/>
    </source>
</evidence>
<evidence type="ECO:0000313" key="4">
    <source>
        <dbReference type="EMBL" id="OZS78178.1"/>
    </source>
</evidence>
<dbReference type="RefSeq" id="WP_094942633.1">
    <property type="nucleotide sequence ID" value="NZ_NOKQ01000201.1"/>
</dbReference>
<dbReference type="PANTHER" id="PTHR42736:SF1">
    <property type="entry name" value="PROTEIN-GLUTAMINE GAMMA-GLUTAMYLTRANSFERASE"/>
    <property type="match status" value="1"/>
</dbReference>
<keyword evidence="2" id="KW-1133">Transmembrane helix</keyword>
<evidence type="ECO:0000313" key="5">
    <source>
        <dbReference type="Proteomes" id="UP000217065"/>
    </source>
</evidence>
<dbReference type="SUPFAM" id="SSF54001">
    <property type="entry name" value="Cysteine proteinases"/>
    <property type="match status" value="1"/>
</dbReference>
<sequence length="722" mass="83226">MRQRTLLVEGLTFLAALLLLMEWLGPIAELTNIGYIRVFYIFVAISFLLLFFKTPWWLSGPVKIVYIYWFIVSIYTEYPLVSMDGVRYFISEMVYNVRQLMTLDLTQMTDPFRTILFFILLWMTVYLIGYWIRMRATLFIFFVLTVVIIGILDTFTAYDGSTAIVRVFIIGLGVSALLFVFKFHDNQKQLRYRGLVFTALLLLFSVSFAIFLPKAGPIWPDPVPYFYSSNPESGVGSGGGSAINKVGYDEDDTQLGGSFVSDDTEVFQVRTTSRNYYRVETKDTYTSKGWIQSEPQIVYDYFQQGQEFSLGFPESDTPEGEQLEFTMQSEFPFLFHTYGTESVESTESFGLRFNESTNRLDAVDQDGTVEPPEYTVNFAEPSYLLSELRSTQIADLATLEPELDRYLQLPETLPQRVRDLAMEITADQESVYDQAKAVEQYFRTNGFVYSQNNVAVPEGETDYVDQFLFDTKVGYCDNFSTSMVVLLRSAGIPARWVKGFAPGEVIETENGEQVFQVTNNNAHSWVEAYLPGIGWMNFEPTIGFTNTPDIEFDIELAPDDALAAEQQEIEEQEQQEEEVQQQATSTESNFSLKPVWDWFAQMKWWFVAAGVVLAVLAGLLYKFRLKWLPKLWLSQYRKQEMTTERFEQMYRRLLKMLALYGLPKEPGYTLSRYANQIDNYFGGDHMRKLTGEYERSLYGKGSAESPEHLRESWEYLINRLSG</sequence>
<dbReference type="InterPro" id="IPR052901">
    <property type="entry name" value="Bact_TGase-like"/>
</dbReference>
<feature type="region of interest" description="Disordered" evidence="1">
    <location>
        <begin position="566"/>
        <end position="586"/>
    </location>
</feature>
<evidence type="ECO:0000259" key="3">
    <source>
        <dbReference type="SMART" id="SM00460"/>
    </source>
</evidence>
<feature type="transmembrane region" description="Helical" evidence="2">
    <location>
        <begin position="34"/>
        <end position="52"/>
    </location>
</feature>
<dbReference type="Gene3D" id="3.10.620.30">
    <property type="match status" value="1"/>
</dbReference>
<feature type="transmembrane region" description="Helical" evidence="2">
    <location>
        <begin position="164"/>
        <end position="183"/>
    </location>
</feature>
<comment type="caution">
    <text evidence="4">The sequence shown here is derived from an EMBL/GenBank/DDBJ whole genome shotgun (WGS) entry which is preliminary data.</text>
</comment>
<dbReference type="AlphaFoldDB" id="A0A264W3J4"/>
<keyword evidence="2" id="KW-0812">Transmembrane</keyword>
<dbReference type="InterPro" id="IPR038765">
    <property type="entry name" value="Papain-like_cys_pep_sf"/>
</dbReference>
<dbReference type="Pfam" id="PF01841">
    <property type="entry name" value="Transglut_core"/>
    <property type="match status" value="1"/>
</dbReference>
<proteinExistence type="predicted"/>
<reference evidence="4 5" key="1">
    <citation type="submission" date="2017-07" db="EMBL/GenBank/DDBJ databases">
        <title>Tetzosporium hominis gen.nov. sp.nov.</title>
        <authorList>
            <person name="Tetz G."/>
            <person name="Tetz V."/>
        </authorList>
    </citation>
    <scope>NUCLEOTIDE SEQUENCE [LARGE SCALE GENOMIC DNA]</scope>
    <source>
        <strain evidence="4 5">VT-49</strain>
    </source>
</reference>
<evidence type="ECO:0000256" key="1">
    <source>
        <dbReference type="SAM" id="MobiDB-lite"/>
    </source>
</evidence>
<feature type="transmembrane region" description="Helical" evidence="2">
    <location>
        <begin position="139"/>
        <end position="158"/>
    </location>
</feature>
<dbReference type="InterPro" id="IPR025403">
    <property type="entry name" value="TgpA-like_C"/>
</dbReference>
<feature type="transmembrane region" description="Helical" evidence="2">
    <location>
        <begin position="64"/>
        <end position="81"/>
    </location>
</feature>
<dbReference type="InterPro" id="IPR002931">
    <property type="entry name" value="Transglutaminase-like"/>
</dbReference>